<evidence type="ECO:0000259" key="17">
    <source>
        <dbReference type="SMART" id="SM00965"/>
    </source>
</evidence>
<dbReference type="NCBIfam" id="TIGR01783">
    <property type="entry name" value="TonB-siderophor"/>
    <property type="match status" value="1"/>
</dbReference>
<feature type="domain" description="Secretin/TonB short N-terminal" evidence="17">
    <location>
        <begin position="65"/>
        <end position="115"/>
    </location>
</feature>
<dbReference type="Gene3D" id="2.170.130.10">
    <property type="entry name" value="TonB-dependent receptor, plug domain"/>
    <property type="match status" value="1"/>
</dbReference>
<evidence type="ECO:0000256" key="1">
    <source>
        <dbReference type="ARBA" id="ARBA00004571"/>
    </source>
</evidence>
<keyword evidence="7" id="KW-0732">Signal</keyword>
<dbReference type="EMBL" id="QUZT01000018">
    <property type="protein sequence ID" value="TFY93783.1"/>
    <property type="molecule type" value="Genomic_DNA"/>
</dbReference>
<proteinExistence type="inferred from homology"/>
<dbReference type="Pfam" id="PF00593">
    <property type="entry name" value="TonB_dep_Rec_b-barrel"/>
    <property type="match status" value="1"/>
</dbReference>
<evidence type="ECO:0000256" key="8">
    <source>
        <dbReference type="ARBA" id="ARBA00023004"/>
    </source>
</evidence>
<evidence type="ECO:0000256" key="15">
    <source>
        <dbReference type="PROSITE-ProRule" id="PRU10144"/>
    </source>
</evidence>
<gene>
    <name evidence="18" type="ORF">DYL61_11850</name>
</gene>
<keyword evidence="8" id="KW-0408">Iron</keyword>
<dbReference type="GO" id="GO:0009279">
    <property type="term" value="C:cell outer membrane"/>
    <property type="evidence" value="ECO:0007669"/>
    <property type="project" value="UniProtKB-SubCell"/>
</dbReference>
<sequence>MPAHRLRPQALALVIRHALKPDLRFCTLGLSALLPMLVQAQEITFNIPAQPLSSALQAFGTQSNLQVLYSPQDVEGKRSTAVSGHLEPSAAIAKLLQGSGVYYQMQSSSVTVSASNNNALQLGATTISGEALGSTTENTGSYTTGAMQTATKLPLSLRETPQSVTVITRQRMDDQGMRSLDDVVQATPGLRLSAARPANSEYFARGFPITNIMFDGLPTTYNADWVATADLAPYDRVEVVRGATGMMQGAGNPSAAINMVRKRPTKEFQASITGSAGSWDNYRSELDVSGPVNESGSVRGRFVGAYHDKDSYQDYAGRERGVFYGITEFDLTDSTTLTVGASDQNDNNNINWGGLPVSPNGSHMGFNRSKSFGYSWSHQDVENKTVFVELDQRFDNDWRLHLGASKNWSDFKLGGAVLERNNDATYRQRVFNQTRDYDQSTYDFFASGPFSLLGRQHELVVGASKRQLKTEAVGGTSFLNNIDINNFNPNTPRPFVPDIYSINDKVDQEGLYVTTRWNLADPLKVILGARLDWYDSTSIYDQTNDQYYTSGKTKEVRHVTKYAGVIYDLDDNHSVYASYTDIFQPQDEKNGDGAGIKPITGENYEVGIKGEYFDGALNASASLFQIDQLNRAAEVADVSTCRVIPVGSYACYEAAGKVRSRGIELEINGALTPNWQIGAGYTFAQAKYEKDADKNKEGTLFDTDVPRHMFKANTTYHLQGDLNKLRIGANVYSQSSTYNKGSNVFGNYHIEQEAYALFGLMAGYQVTKNLDTQLNINNVFDKKYYQGIASNSTWSPYDVYGDPRNFTVTAKYTF</sequence>
<keyword evidence="5" id="KW-0410">Iron transport</keyword>
<protein>
    <submittedName>
        <fullName evidence="18">TonB-dependent siderophore receptor</fullName>
    </submittedName>
</protein>
<evidence type="ECO:0000256" key="16">
    <source>
        <dbReference type="RuleBase" id="RU003357"/>
    </source>
</evidence>
<evidence type="ECO:0000256" key="3">
    <source>
        <dbReference type="ARBA" id="ARBA00022448"/>
    </source>
</evidence>
<keyword evidence="6 14" id="KW-0812">Transmembrane</keyword>
<organism evidence="18 19">
    <name type="scientific">Pseudomonas nabeulensis</name>
    <dbReference type="NCBI Taxonomy" id="2293833"/>
    <lineage>
        <taxon>Bacteria</taxon>
        <taxon>Pseudomonadati</taxon>
        <taxon>Pseudomonadota</taxon>
        <taxon>Gammaproteobacteria</taxon>
        <taxon>Pseudomonadales</taxon>
        <taxon>Pseudomonadaceae</taxon>
        <taxon>Pseudomonas</taxon>
    </lineage>
</organism>
<dbReference type="Gene3D" id="3.55.50.30">
    <property type="match status" value="1"/>
</dbReference>
<dbReference type="Pfam" id="PF07660">
    <property type="entry name" value="STN"/>
    <property type="match status" value="1"/>
</dbReference>
<evidence type="ECO:0000256" key="7">
    <source>
        <dbReference type="ARBA" id="ARBA00022729"/>
    </source>
</evidence>
<keyword evidence="3 14" id="KW-0813">Transport</keyword>
<evidence type="ECO:0000256" key="12">
    <source>
        <dbReference type="ARBA" id="ARBA00023170"/>
    </source>
</evidence>
<dbReference type="InterPro" id="IPR011662">
    <property type="entry name" value="Secretin/TonB_short_N"/>
</dbReference>
<feature type="short sequence motif" description="TonB C-terminal box" evidence="15">
    <location>
        <begin position="797"/>
        <end position="814"/>
    </location>
</feature>
<dbReference type="PROSITE" id="PS52016">
    <property type="entry name" value="TONB_DEPENDENT_REC_3"/>
    <property type="match status" value="1"/>
</dbReference>
<dbReference type="CDD" id="cd01347">
    <property type="entry name" value="ligand_gated_channel"/>
    <property type="match status" value="1"/>
</dbReference>
<evidence type="ECO:0000256" key="14">
    <source>
        <dbReference type="PROSITE-ProRule" id="PRU01360"/>
    </source>
</evidence>
<dbReference type="PANTHER" id="PTHR32552">
    <property type="entry name" value="FERRICHROME IRON RECEPTOR-RELATED"/>
    <property type="match status" value="1"/>
</dbReference>
<evidence type="ECO:0000256" key="11">
    <source>
        <dbReference type="ARBA" id="ARBA00023136"/>
    </source>
</evidence>
<dbReference type="OrthoDB" id="8663017at2"/>
<dbReference type="InterPro" id="IPR012910">
    <property type="entry name" value="Plug_dom"/>
</dbReference>
<dbReference type="SUPFAM" id="SSF56935">
    <property type="entry name" value="Porins"/>
    <property type="match status" value="1"/>
</dbReference>
<dbReference type="InterPro" id="IPR036942">
    <property type="entry name" value="Beta-barrel_TonB_sf"/>
</dbReference>
<accession>A0A4Z0B5C7</accession>
<dbReference type="InterPro" id="IPR039426">
    <property type="entry name" value="TonB-dep_rcpt-like"/>
</dbReference>
<name>A0A4Z0B5C7_9PSED</name>
<evidence type="ECO:0000256" key="10">
    <source>
        <dbReference type="ARBA" id="ARBA00023077"/>
    </source>
</evidence>
<comment type="similarity">
    <text evidence="2 14 16">Belongs to the TonB-dependent receptor family.</text>
</comment>
<dbReference type="Pfam" id="PF07715">
    <property type="entry name" value="Plug"/>
    <property type="match status" value="1"/>
</dbReference>
<reference evidence="18 19" key="1">
    <citation type="journal article" date="2019" name="Syst. Appl. Microbiol.">
        <title>New species of pathogenic Pseudomonas isolated from citrus in Tunisia: Proposal of Pseudomonas kairouanensis sp. nov. and Pseudomonas nabeulensis sp. nov.</title>
        <authorList>
            <person name="Oueslati M."/>
            <person name="Mulet M."/>
            <person name="Gomila M."/>
            <person name="Berge O."/>
            <person name="Hajlaoui M.R."/>
            <person name="Lalucat J."/>
            <person name="Sadfi-Zouaoui N."/>
            <person name="Garcia-Valdes E."/>
        </authorList>
    </citation>
    <scope>NUCLEOTIDE SEQUENCE [LARGE SCALE GENOMIC DNA]</scope>
    <source>
        <strain evidence="18 19">E10B</strain>
    </source>
</reference>
<dbReference type="GO" id="GO:0015891">
    <property type="term" value="P:siderophore transport"/>
    <property type="evidence" value="ECO:0007669"/>
    <property type="project" value="InterPro"/>
</dbReference>
<keyword evidence="10 16" id="KW-0798">TonB box</keyword>
<evidence type="ECO:0000256" key="5">
    <source>
        <dbReference type="ARBA" id="ARBA00022496"/>
    </source>
</evidence>
<evidence type="ECO:0000256" key="6">
    <source>
        <dbReference type="ARBA" id="ARBA00022692"/>
    </source>
</evidence>
<evidence type="ECO:0000256" key="4">
    <source>
        <dbReference type="ARBA" id="ARBA00022452"/>
    </source>
</evidence>
<dbReference type="FunFam" id="2.170.130.10:FF:000010">
    <property type="entry name" value="Ferripyoverdine receptor"/>
    <property type="match status" value="1"/>
</dbReference>
<dbReference type="Gene3D" id="2.40.170.20">
    <property type="entry name" value="TonB-dependent receptor, beta-barrel domain"/>
    <property type="match status" value="1"/>
</dbReference>
<evidence type="ECO:0000313" key="19">
    <source>
        <dbReference type="Proteomes" id="UP000297734"/>
    </source>
</evidence>
<dbReference type="PANTHER" id="PTHR32552:SF74">
    <property type="entry name" value="HYDROXAMATE SIDEROPHORE RECEPTOR FHUE"/>
    <property type="match status" value="1"/>
</dbReference>
<keyword evidence="11 14" id="KW-0472">Membrane</keyword>
<dbReference type="AlphaFoldDB" id="A0A4Z0B5C7"/>
<keyword evidence="13 14" id="KW-0998">Cell outer membrane</keyword>
<dbReference type="InterPro" id="IPR010917">
    <property type="entry name" value="TonB_rcpt_CS"/>
</dbReference>
<dbReference type="PROSITE" id="PS01156">
    <property type="entry name" value="TONB_DEPENDENT_REC_2"/>
    <property type="match status" value="1"/>
</dbReference>
<dbReference type="Proteomes" id="UP000297734">
    <property type="component" value="Unassembled WGS sequence"/>
</dbReference>
<evidence type="ECO:0000313" key="18">
    <source>
        <dbReference type="EMBL" id="TFY93783.1"/>
    </source>
</evidence>
<evidence type="ECO:0000256" key="13">
    <source>
        <dbReference type="ARBA" id="ARBA00023237"/>
    </source>
</evidence>
<comment type="caution">
    <text evidence="18">The sequence shown here is derived from an EMBL/GenBank/DDBJ whole genome shotgun (WGS) entry which is preliminary data.</text>
</comment>
<dbReference type="InterPro" id="IPR037066">
    <property type="entry name" value="Plug_dom_sf"/>
</dbReference>
<dbReference type="InterPro" id="IPR000531">
    <property type="entry name" value="Beta-barrel_TonB"/>
</dbReference>
<dbReference type="GO" id="GO:0015344">
    <property type="term" value="F:siderophore uptake transmembrane transporter activity"/>
    <property type="evidence" value="ECO:0007669"/>
    <property type="project" value="TreeGrafter"/>
</dbReference>
<keyword evidence="9" id="KW-0406">Ion transport</keyword>
<dbReference type="RefSeq" id="WP_135308445.1">
    <property type="nucleotide sequence ID" value="NZ_QUZT01000018.1"/>
</dbReference>
<evidence type="ECO:0000256" key="2">
    <source>
        <dbReference type="ARBA" id="ARBA00009810"/>
    </source>
</evidence>
<evidence type="ECO:0000256" key="9">
    <source>
        <dbReference type="ARBA" id="ARBA00023065"/>
    </source>
</evidence>
<dbReference type="InterPro" id="IPR010105">
    <property type="entry name" value="TonB_sidphr_rcpt"/>
</dbReference>
<dbReference type="SMART" id="SM00965">
    <property type="entry name" value="STN"/>
    <property type="match status" value="1"/>
</dbReference>
<keyword evidence="19" id="KW-1185">Reference proteome</keyword>
<dbReference type="GO" id="GO:0038023">
    <property type="term" value="F:signaling receptor activity"/>
    <property type="evidence" value="ECO:0007669"/>
    <property type="project" value="InterPro"/>
</dbReference>
<comment type="subcellular location">
    <subcellularLocation>
        <location evidence="1 14">Cell outer membrane</location>
        <topology evidence="1 14">Multi-pass membrane protein</topology>
    </subcellularLocation>
</comment>
<keyword evidence="4 14" id="KW-1134">Transmembrane beta strand</keyword>
<keyword evidence="12 18" id="KW-0675">Receptor</keyword>